<evidence type="ECO:0000256" key="10">
    <source>
        <dbReference type="ARBA" id="ARBA00046288"/>
    </source>
</evidence>
<evidence type="ECO:0000256" key="6">
    <source>
        <dbReference type="ARBA" id="ARBA00023136"/>
    </source>
</evidence>
<dbReference type="InterPro" id="IPR052280">
    <property type="entry name" value="HEPACAM_domain"/>
</dbReference>
<dbReference type="Proteomes" id="UP001497497">
    <property type="component" value="Unassembled WGS sequence"/>
</dbReference>
<evidence type="ECO:0000259" key="12">
    <source>
        <dbReference type="Pfam" id="PF23610"/>
    </source>
</evidence>
<feature type="non-terminal residue" evidence="13">
    <location>
        <position position="1"/>
    </location>
</feature>
<keyword evidence="4" id="KW-0732">Signal</keyword>
<dbReference type="EMBL" id="CAXITT010000927">
    <property type="protein sequence ID" value="CAL1547240.1"/>
    <property type="molecule type" value="Genomic_DNA"/>
</dbReference>
<sequence length="204" mass="22371">VQSRKVNLLSVNEDEGKTQLLNLPLDTHLKEVTVSVSGENPQITLKDPEGNKKLLGDGFTELLSLSNVKIVNIKEPVPGNWRLRVSSSGTHSVRVTGLSSADFVAGFSKYPSKDFSKTALRPIQGIPTSILVNSTGIELPSTLNELELVDLRGNTLAKYPLNQDPEIKTLYNVTPFVPPDQYFYVKVTGTDDEGYVMQRTTPTA</sequence>
<feature type="domain" description="Hemicentin/VWA7 galactose-binding" evidence="11">
    <location>
        <begin position="5"/>
        <end position="100"/>
    </location>
</feature>
<keyword evidence="2" id="KW-0963">Cytoplasm</keyword>
<dbReference type="AlphaFoldDB" id="A0AAV2IKP8"/>
<evidence type="ECO:0000259" key="11">
    <source>
        <dbReference type="Pfam" id="PF23560"/>
    </source>
</evidence>
<evidence type="ECO:0000313" key="13">
    <source>
        <dbReference type="EMBL" id="CAL1547240.1"/>
    </source>
</evidence>
<reference evidence="13 14" key="1">
    <citation type="submission" date="2024-04" db="EMBL/GenBank/DDBJ databases">
        <authorList>
            <consortium name="Genoscope - CEA"/>
            <person name="William W."/>
        </authorList>
    </citation>
    <scope>NUCLEOTIDE SEQUENCE [LARGE SCALE GENOMIC DNA]</scope>
</reference>
<dbReference type="Pfam" id="PF23610">
    <property type="entry name" value="VWA7_4"/>
    <property type="match status" value="1"/>
</dbReference>
<dbReference type="InterPro" id="IPR057613">
    <property type="entry name" value="VWA7_4"/>
</dbReference>
<keyword evidence="5" id="KW-1133">Transmembrane helix</keyword>
<gene>
    <name evidence="13" type="ORF">GSLYS_00020565001</name>
</gene>
<dbReference type="Pfam" id="PF23560">
    <property type="entry name" value="GBD_Hemicentin"/>
    <property type="match status" value="1"/>
</dbReference>
<evidence type="ECO:0000256" key="9">
    <source>
        <dbReference type="ARBA" id="ARBA00023319"/>
    </source>
</evidence>
<evidence type="ECO:0000256" key="4">
    <source>
        <dbReference type="ARBA" id="ARBA00022729"/>
    </source>
</evidence>
<feature type="non-terminal residue" evidence="13">
    <location>
        <position position="204"/>
    </location>
</feature>
<comment type="caution">
    <text evidence="13">The sequence shown here is derived from an EMBL/GenBank/DDBJ whole genome shotgun (WGS) entry which is preliminary data.</text>
</comment>
<keyword evidence="7" id="KW-1015">Disulfide bond</keyword>
<keyword evidence="9" id="KW-0393">Immunoglobulin domain</keyword>
<keyword evidence="8" id="KW-0325">Glycoprotein</keyword>
<evidence type="ECO:0000256" key="8">
    <source>
        <dbReference type="ARBA" id="ARBA00023180"/>
    </source>
</evidence>
<dbReference type="PANTHER" id="PTHR44888:SF3">
    <property type="entry name" value="HEMICENTIN 2"/>
    <property type="match status" value="1"/>
</dbReference>
<dbReference type="InterPro" id="IPR056475">
    <property type="entry name" value="GBD_Hemicentin/VWA7"/>
</dbReference>
<comment type="subcellular location">
    <subcellularLocation>
        <location evidence="1">Cytoplasm</location>
    </subcellularLocation>
    <subcellularLocation>
        <location evidence="10">Endomembrane system</location>
        <topology evidence="10">Single-pass type I membrane protein</topology>
    </subcellularLocation>
</comment>
<evidence type="ECO:0000256" key="5">
    <source>
        <dbReference type="ARBA" id="ARBA00022989"/>
    </source>
</evidence>
<dbReference type="GO" id="GO:0012505">
    <property type="term" value="C:endomembrane system"/>
    <property type="evidence" value="ECO:0007669"/>
    <property type="project" value="UniProtKB-SubCell"/>
</dbReference>
<accession>A0AAV2IKP8</accession>
<keyword evidence="3" id="KW-0812">Transmembrane</keyword>
<organism evidence="13 14">
    <name type="scientific">Lymnaea stagnalis</name>
    <name type="common">Great pond snail</name>
    <name type="synonym">Helix stagnalis</name>
    <dbReference type="NCBI Taxonomy" id="6523"/>
    <lineage>
        <taxon>Eukaryota</taxon>
        <taxon>Metazoa</taxon>
        <taxon>Spiralia</taxon>
        <taxon>Lophotrochozoa</taxon>
        <taxon>Mollusca</taxon>
        <taxon>Gastropoda</taxon>
        <taxon>Heterobranchia</taxon>
        <taxon>Euthyneura</taxon>
        <taxon>Panpulmonata</taxon>
        <taxon>Hygrophila</taxon>
        <taxon>Lymnaeoidea</taxon>
        <taxon>Lymnaeidae</taxon>
        <taxon>Lymnaea</taxon>
    </lineage>
</organism>
<evidence type="ECO:0000256" key="1">
    <source>
        <dbReference type="ARBA" id="ARBA00004496"/>
    </source>
</evidence>
<protein>
    <submittedName>
        <fullName evidence="13">Uncharacterized protein</fullName>
    </submittedName>
</protein>
<keyword evidence="6" id="KW-0472">Membrane</keyword>
<feature type="domain" description="VWA7 beta-sandwich" evidence="12">
    <location>
        <begin position="117"/>
        <end position="202"/>
    </location>
</feature>
<evidence type="ECO:0000256" key="7">
    <source>
        <dbReference type="ARBA" id="ARBA00023157"/>
    </source>
</evidence>
<evidence type="ECO:0000256" key="3">
    <source>
        <dbReference type="ARBA" id="ARBA00022692"/>
    </source>
</evidence>
<name>A0AAV2IKP8_LYMST</name>
<evidence type="ECO:0000256" key="2">
    <source>
        <dbReference type="ARBA" id="ARBA00022490"/>
    </source>
</evidence>
<dbReference type="PANTHER" id="PTHR44888">
    <property type="entry name" value="HEPACAM FAMILY MEMBER 2-RELATED"/>
    <property type="match status" value="1"/>
</dbReference>
<proteinExistence type="predicted"/>
<keyword evidence="14" id="KW-1185">Reference proteome</keyword>
<evidence type="ECO:0000313" key="14">
    <source>
        <dbReference type="Proteomes" id="UP001497497"/>
    </source>
</evidence>
<dbReference type="GO" id="GO:0005737">
    <property type="term" value="C:cytoplasm"/>
    <property type="evidence" value="ECO:0007669"/>
    <property type="project" value="UniProtKB-SubCell"/>
</dbReference>